<evidence type="ECO:0000313" key="2">
    <source>
        <dbReference type="EMBL" id="SEK48528.1"/>
    </source>
</evidence>
<dbReference type="InterPro" id="IPR005835">
    <property type="entry name" value="NTP_transferase_dom"/>
</dbReference>
<dbReference type="STRING" id="573321.SAMN04488505_101285"/>
<evidence type="ECO:0000313" key="3">
    <source>
        <dbReference type="Proteomes" id="UP000198984"/>
    </source>
</evidence>
<dbReference type="PANTHER" id="PTHR42883:SF2">
    <property type="entry name" value="THYMIDYLYLTRANSFERASE"/>
    <property type="match status" value="1"/>
</dbReference>
<dbReference type="GO" id="GO:0016740">
    <property type="term" value="F:transferase activity"/>
    <property type="evidence" value="ECO:0007669"/>
    <property type="project" value="UniProtKB-KW"/>
</dbReference>
<name>A0A1H7HE85_9BACT</name>
<dbReference type="CDD" id="cd04181">
    <property type="entry name" value="NTP_transferase"/>
    <property type="match status" value="1"/>
</dbReference>
<evidence type="ECO:0000259" key="1">
    <source>
        <dbReference type="Pfam" id="PF00483"/>
    </source>
</evidence>
<dbReference type="Pfam" id="PF00483">
    <property type="entry name" value="NTP_transferase"/>
    <property type="match status" value="1"/>
</dbReference>
<dbReference type="Proteomes" id="UP000198984">
    <property type="component" value="Unassembled WGS sequence"/>
</dbReference>
<dbReference type="Gene3D" id="2.160.10.10">
    <property type="entry name" value="Hexapeptide repeat proteins"/>
    <property type="match status" value="1"/>
</dbReference>
<dbReference type="InterPro" id="IPR029044">
    <property type="entry name" value="Nucleotide-diphossugar_trans"/>
</dbReference>
<dbReference type="EMBL" id="FOBB01000001">
    <property type="protein sequence ID" value="SEK48528.1"/>
    <property type="molecule type" value="Genomic_DNA"/>
</dbReference>
<dbReference type="PANTHER" id="PTHR42883">
    <property type="entry name" value="GLUCOSE-1-PHOSPHATE THYMIDYLTRANSFERASE"/>
    <property type="match status" value="1"/>
</dbReference>
<gene>
    <name evidence="2" type="ORF">SAMN04488505_101285</name>
</gene>
<dbReference type="SUPFAM" id="SSF53448">
    <property type="entry name" value="Nucleotide-diphospho-sugar transferases"/>
    <property type="match status" value="1"/>
</dbReference>
<dbReference type="AlphaFoldDB" id="A0A1H7HE85"/>
<accession>A0A1H7HE85</accession>
<proteinExistence type="predicted"/>
<sequence>MVHGRWSMDCSKKLLSSRPWGHIRPESKRWNNKQQHDFLNLTLRMKAIIPVAGAGTKLRPHTYTQPKALIPLAGRTILSIIIDQLVEAGIQEFVFVVGYLGEKIQHYVQQKYPGLTCHFVQQNSREGTGHAILLTRDLVKNDEILIVLGDTICEGDYSELINSPVSMLGLKKVDDPRNFGVAEINEEGHIARVVEKPQIPKSNLALVGLYKIKETAQLYDCLQNNIDQKIKSHDEFQLTDALECMIQHNVQFKPFKVSNWFDCGRKETLLETNAILLKKYKLANNPVLPYEGTIIIPPVSIGEGCNIKHSIIGPNVAIGDNTVISYSIVKDSIIGSFTNLYEVVLKSSLIGSDANIRGLSQSLNIGDNTEIDLG</sequence>
<dbReference type="Gene3D" id="3.90.550.10">
    <property type="entry name" value="Spore Coat Polysaccharide Biosynthesis Protein SpsA, Chain A"/>
    <property type="match status" value="1"/>
</dbReference>
<reference evidence="2 3" key="1">
    <citation type="submission" date="2016-10" db="EMBL/GenBank/DDBJ databases">
        <authorList>
            <person name="de Groot N.N."/>
        </authorList>
    </citation>
    <scope>NUCLEOTIDE SEQUENCE [LARGE SCALE GENOMIC DNA]</scope>
    <source>
        <strain evidence="2 3">DSM 21039</strain>
    </source>
</reference>
<feature type="domain" description="Nucleotidyl transferase" evidence="1">
    <location>
        <begin position="46"/>
        <end position="277"/>
    </location>
</feature>
<organism evidence="2 3">
    <name type="scientific">Chitinophaga rupis</name>
    <dbReference type="NCBI Taxonomy" id="573321"/>
    <lineage>
        <taxon>Bacteria</taxon>
        <taxon>Pseudomonadati</taxon>
        <taxon>Bacteroidota</taxon>
        <taxon>Chitinophagia</taxon>
        <taxon>Chitinophagales</taxon>
        <taxon>Chitinophagaceae</taxon>
        <taxon>Chitinophaga</taxon>
    </lineage>
</organism>
<keyword evidence="2" id="KW-0808">Transferase</keyword>
<protein>
    <submittedName>
        <fullName evidence="2">Glucose-1-phosphate thymidylyltransferase</fullName>
    </submittedName>
</protein>
<keyword evidence="3" id="KW-1185">Reference proteome</keyword>